<gene>
    <name evidence="2" type="ORF">ILYODFUR_011525</name>
</gene>
<evidence type="ECO:0000256" key="1">
    <source>
        <dbReference type="SAM" id="MobiDB-lite"/>
    </source>
</evidence>
<sequence>MKRTHLEAVEKPLFYIATLLDPRYKDGFFTKSANLSLAKEHLIQEVAIRAASAMPEEQGLQQSQRTRHDGVKHAASWTAPLRKSEKRGSHRPGPVNIDYCLMKPCRSLSCSSHSPTKQLRATTILRQLNGEK</sequence>
<keyword evidence="3" id="KW-1185">Reference proteome</keyword>
<dbReference type="EMBL" id="JAHRIQ010024044">
    <property type="protein sequence ID" value="MEQ2228704.1"/>
    <property type="molecule type" value="Genomic_DNA"/>
</dbReference>
<reference evidence="2 3" key="1">
    <citation type="submission" date="2021-06" db="EMBL/GenBank/DDBJ databases">
        <authorList>
            <person name="Palmer J.M."/>
        </authorList>
    </citation>
    <scope>NUCLEOTIDE SEQUENCE [LARGE SCALE GENOMIC DNA]</scope>
    <source>
        <strain evidence="3">if_2019</strain>
        <tissue evidence="2">Muscle</tissue>
    </source>
</reference>
<accession>A0ABV0T897</accession>
<organism evidence="2 3">
    <name type="scientific">Ilyodon furcidens</name>
    <name type="common">goldbreast splitfin</name>
    <dbReference type="NCBI Taxonomy" id="33524"/>
    <lineage>
        <taxon>Eukaryota</taxon>
        <taxon>Metazoa</taxon>
        <taxon>Chordata</taxon>
        <taxon>Craniata</taxon>
        <taxon>Vertebrata</taxon>
        <taxon>Euteleostomi</taxon>
        <taxon>Actinopterygii</taxon>
        <taxon>Neopterygii</taxon>
        <taxon>Teleostei</taxon>
        <taxon>Neoteleostei</taxon>
        <taxon>Acanthomorphata</taxon>
        <taxon>Ovalentaria</taxon>
        <taxon>Atherinomorphae</taxon>
        <taxon>Cyprinodontiformes</taxon>
        <taxon>Goodeidae</taxon>
        <taxon>Ilyodon</taxon>
    </lineage>
</organism>
<dbReference type="Proteomes" id="UP001482620">
    <property type="component" value="Unassembled WGS sequence"/>
</dbReference>
<comment type="caution">
    <text evidence="2">The sequence shown here is derived from an EMBL/GenBank/DDBJ whole genome shotgun (WGS) entry which is preliminary data.</text>
</comment>
<name>A0ABV0T897_9TELE</name>
<feature type="region of interest" description="Disordered" evidence="1">
    <location>
        <begin position="54"/>
        <end position="93"/>
    </location>
</feature>
<proteinExistence type="predicted"/>
<evidence type="ECO:0000313" key="2">
    <source>
        <dbReference type="EMBL" id="MEQ2228704.1"/>
    </source>
</evidence>
<protein>
    <submittedName>
        <fullName evidence="2">Uncharacterized protein</fullName>
    </submittedName>
</protein>
<evidence type="ECO:0000313" key="3">
    <source>
        <dbReference type="Proteomes" id="UP001482620"/>
    </source>
</evidence>